<dbReference type="AlphaFoldDB" id="A0A7J4JHB1"/>
<dbReference type="PROSITE" id="PS50983">
    <property type="entry name" value="FE_B12_PBP"/>
    <property type="match status" value="1"/>
</dbReference>
<dbReference type="InterPro" id="IPR002491">
    <property type="entry name" value="ABC_transptr_periplasmic_BD"/>
</dbReference>
<evidence type="ECO:0000313" key="3">
    <source>
        <dbReference type="EMBL" id="HIH15795.1"/>
    </source>
</evidence>
<feature type="domain" description="Fe/B12 periplasmic-binding" evidence="2">
    <location>
        <begin position="6"/>
        <end position="255"/>
    </location>
</feature>
<gene>
    <name evidence="3" type="ORF">HA252_00100</name>
    <name evidence="4" type="ORF">J4203_06130</name>
</gene>
<organism evidence="3 5">
    <name type="scientific">Candidatus Iainarchaeum sp</name>
    <dbReference type="NCBI Taxonomy" id="3101447"/>
    <lineage>
        <taxon>Archaea</taxon>
        <taxon>Candidatus Iainarchaeota</taxon>
        <taxon>Candidatus Iainarchaeia</taxon>
        <taxon>Candidatus Iainarchaeales</taxon>
        <taxon>Candidatus Iainarchaeaceae</taxon>
        <taxon>Candidatus Iainarchaeum</taxon>
    </lineage>
</organism>
<dbReference type="SUPFAM" id="SSF53807">
    <property type="entry name" value="Helical backbone' metal receptor"/>
    <property type="match status" value="1"/>
</dbReference>
<name>A0A7J4JHB1_9ARCH</name>
<accession>A0A7J4JHB1</accession>
<evidence type="ECO:0000256" key="1">
    <source>
        <dbReference type="ARBA" id="ARBA00022729"/>
    </source>
</evidence>
<reference evidence="4" key="2">
    <citation type="submission" date="2021-03" db="EMBL/GenBank/DDBJ databases">
        <authorList>
            <person name="Jaffe A."/>
        </authorList>
    </citation>
    <scope>NUCLEOTIDE SEQUENCE</scope>
    <source>
        <strain evidence="4">RIFCSPLOWO2_01_FULL_58_19</strain>
    </source>
</reference>
<evidence type="ECO:0000313" key="5">
    <source>
        <dbReference type="Proteomes" id="UP000564964"/>
    </source>
</evidence>
<dbReference type="InterPro" id="IPR051030">
    <property type="entry name" value="Vitamin_B12-ABC_binding"/>
</dbReference>
<reference evidence="4" key="3">
    <citation type="submission" date="2021-05" db="EMBL/GenBank/DDBJ databases">
        <title>Protein family content uncovers lineage relationships and bacterial pathway maintenance mechanisms in DPANN archaea.</title>
        <authorList>
            <person name="Castelle C.J."/>
            <person name="Meheust R."/>
            <person name="Jaffe A.L."/>
            <person name="Seitz K."/>
            <person name="Gong X."/>
            <person name="Baker B.J."/>
            <person name="Banfield J.F."/>
        </authorList>
    </citation>
    <scope>NUCLEOTIDE SEQUENCE</scope>
    <source>
        <strain evidence="4">RIFCSPLOWO2_01_FULL_58_19</strain>
    </source>
</reference>
<reference evidence="3" key="1">
    <citation type="journal article" date="2020" name="bioRxiv">
        <title>A rank-normalized archaeal taxonomy based on genome phylogeny resolves widespread incomplete and uneven classifications.</title>
        <authorList>
            <person name="Rinke C."/>
            <person name="Chuvochina M."/>
            <person name="Mussig A.J."/>
            <person name="Chaumeil P.-A."/>
            <person name="Waite D.W."/>
            <person name="Whitman W.B."/>
            <person name="Parks D.H."/>
            <person name="Hugenholtz P."/>
        </authorList>
    </citation>
    <scope>NUCLEOTIDE SEQUENCE</scope>
    <source>
        <strain evidence="3">UBA10219</strain>
    </source>
</reference>
<dbReference type="Gene3D" id="3.40.50.1980">
    <property type="entry name" value="Nitrogenase molybdenum iron protein domain"/>
    <property type="match status" value="2"/>
</dbReference>
<proteinExistence type="predicted"/>
<sequence>MAEPKKIVSLAPSNTQIVLGLGLQDKIVGCTRFCPKFDAKKPPVIVGGWLDVDYDKVAALKPDLVLTSTFLQERIADVLEERGLKVFHVDPKDLSDVLQSFADLGKALGEPQTGKDLQHLVQRQLRGIQQQTRGLPRKRVYVEEWHKPPTASGNWVPEIVETAGGISGLAGPGMRSAPVSTEQVQQFDPEVIVAAWCGFCGKEDLGVIRNREGWQGITAIKTGRVHSLDDNYLNSPDPRLGEGAKRLAALFHPDIF</sequence>
<dbReference type="EMBL" id="DUGH01000003">
    <property type="protein sequence ID" value="HIH15795.1"/>
    <property type="molecule type" value="Genomic_DNA"/>
</dbReference>
<dbReference type="NCBIfam" id="NF038402">
    <property type="entry name" value="TroA_like"/>
    <property type="match status" value="1"/>
</dbReference>
<keyword evidence="1" id="KW-0732">Signal</keyword>
<comment type="caution">
    <text evidence="3">The sequence shown here is derived from an EMBL/GenBank/DDBJ whole genome shotgun (WGS) entry which is preliminary data.</text>
</comment>
<dbReference type="CDD" id="cd01144">
    <property type="entry name" value="BtuF"/>
    <property type="match status" value="1"/>
</dbReference>
<dbReference type="Proteomes" id="UP000564964">
    <property type="component" value="Unassembled WGS sequence"/>
</dbReference>
<dbReference type="PANTHER" id="PTHR42860:SF1">
    <property type="entry name" value="VITAMIN B12-BINDING PROTEIN"/>
    <property type="match status" value="1"/>
</dbReference>
<protein>
    <submittedName>
        <fullName evidence="3">Cobalamin-binding protein</fullName>
    </submittedName>
</protein>
<evidence type="ECO:0000313" key="4">
    <source>
        <dbReference type="EMBL" id="MBS3063423.1"/>
    </source>
</evidence>
<dbReference type="InterPro" id="IPR054828">
    <property type="entry name" value="Vit_B12_bind_prot"/>
</dbReference>
<dbReference type="Proteomes" id="UP000678237">
    <property type="component" value="Unassembled WGS sequence"/>
</dbReference>
<evidence type="ECO:0000259" key="2">
    <source>
        <dbReference type="PROSITE" id="PS50983"/>
    </source>
</evidence>
<dbReference type="EMBL" id="JAGVWE010000005">
    <property type="protein sequence ID" value="MBS3063423.1"/>
    <property type="molecule type" value="Genomic_DNA"/>
</dbReference>
<dbReference type="Pfam" id="PF01497">
    <property type="entry name" value="Peripla_BP_2"/>
    <property type="match status" value="1"/>
</dbReference>
<dbReference type="PANTHER" id="PTHR42860">
    <property type="entry name" value="VITAMIN B12-BINDING PROTEIN"/>
    <property type="match status" value="1"/>
</dbReference>